<dbReference type="AlphaFoldDB" id="A0A9D4V0I8"/>
<proteinExistence type="predicted"/>
<dbReference type="EMBL" id="JABFUD020000007">
    <property type="protein sequence ID" value="KAI5077195.1"/>
    <property type="molecule type" value="Genomic_DNA"/>
</dbReference>
<reference evidence="1" key="1">
    <citation type="submission" date="2021-01" db="EMBL/GenBank/DDBJ databases">
        <title>Adiantum capillus-veneris genome.</title>
        <authorList>
            <person name="Fang Y."/>
            <person name="Liao Q."/>
        </authorList>
    </citation>
    <scope>NUCLEOTIDE SEQUENCE</scope>
    <source>
        <strain evidence="1">H3</strain>
        <tissue evidence="1">Leaf</tissue>
    </source>
</reference>
<evidence type="ECO:0008006" key="3">
    <source>
        <dbReference type="Google" id="ProtNLM"/>
    </source>
</evidence>
<dbReference type="OrthoDB" id="5590282at2759"/>
<accession>A0A9D4V0I8</accession>
<evidence type="ECO:0000313" key="1">
    <source>
        <dbReference type="EMBL" id="KAI5077195.1"/>
    </source>
</evidence>
<evidence type="ECO:0000313" key="2">
    <source>
        <dbReference type="Proteomes" id="UP000886520"/>
    </source>
</evidence>
<keyword evidence="2" id="KW-1185">Reference proteome</keyword>
<dbReference type="Proteomes" id="UP000886520">
    <property type="component" value="Chromosome 7"/>
</dbReference>
<sequence length="257" mass="29437">MEKGKAIGQNMQAVRCMQTQTPRLESPSRHHHSRCWIDSRGDLEIIKLFSKHSCALSAEYVGHTVASFDRVFHPTLFINYLDRFLCRCQFLMGNSPMIQLLLYVLNFRKNHVCTSEYIAVELIVVACSWRVRISELILCASQDTRFLAYKSLSMAVAAFLCAAKDILPLQLEEWKRMIFSMLPSFLEDSLVKRFSLIVEQFNISSHSMLLKAAICVESAPPKSCPAGVLDALLPATNESTFRWLDWIQVYRCHPQLQ</sequence>
<name>A0A9D4V0I8_ADICA</name>
<comment type="caution">
    <text evidence="1">The sequence shown here is derived from an EMBL/GenBank/DDBJ whole genome shotgun (WGS) entry which is preliminary data.</text>
</comment>
<protein>
    <recommendedName>
        <fullName evidence="3">Cyclin-like domain-containing protein</fullName>
    </recommendedName>
</protein>
<gene>
    <name evidence="1" type="ORF">GOP47_0007019</name>
</gene>
<organism evidence="1 2">
    <name type="scientific">Adiantum capillus-veneris</name>
    <name type="common">Maidenhair fern</name>
    <dbReference type="NCBI Taxonomy" id="13818"/>
    <lineage>
        <taxon>Eukaryota</taxon>
        <taxon>Viridiplantae</taxon>
        <taxon>Streptophyta</taxon>
        <taxon>Embryophyta</taxon>
        <taxon>Tracheophyta</taxon>
        <taxon>Polypodiopsida</taxon>
        <taxon>Polypodiidae</taxon>
        <taxon>Polypodiales</taxon>
        <taxon>Pteridineae</taxon>
        <taxon>Pteridaceae</taxon>
        <taxon>Vittarioideae</taxon>
        <taxon>Adiantum</taxon>
    </lineage>
</organism>